<dbReference type="PATRIC" id="fig|1227485.3.peg.492"/>
<dbReference type="PANTHER" id="PTHR42201:SF1">
    <property type="entry name" value="TAXIS PROTEIN"/>
    <property type="match status" value="1"/>
</dbReference>
<comment type="function">
    <text evidence="1">Involved in taxis signal transduction.</text>
</comment>
<dbReference type="EMBL" id="AOJD01000023">
    <property type="protein sequence ID" value="ELZ39888.1"/>
    <property type="molecule type" value="Genomic_DNA"/>
</dbReference>
<protein>
    <recommendedName>
        <fullName evidence="1">Taxis protein CheF</fullName>
    </recommendedName>
</protein>
<reference evidence="2 3" key="1">
    <citation type="journal article" date="2014" name="PLoS Genet.">
        <title>Phylogenetically driven sequencing of extremely halophilic archaea reveals strategies for static and dynamic osmo-response.</title>
        <authorList>
            <person name="Becker E.A."/>
            <person name="Seitzer P.M."/>
            <person name="Tritt A."/>
            <person name="Larsen D."/>
            <person name="Krusor M."/>
            <person name="Yao A.I."/>
            <person name="Wu D."/>
            <person name="Madern D."/>
            <person name="Eisen J.A."/>
            <person name="Darling A.E."/>
            <person name="Facciotti M.T."/>
        </authorList>
    </citation>
    <scope>NUCLEOTIDE SEQUENCE [LARGE SCALE GENOMIC DNA]</scope>
    <source>
        <strain evidence="2 3">DSM 14210</strain>
    </source>
</reference>
<dbReference type="Proteomes" id="UP000011523">
    <property type="component" value="Unassembled WGS sequence"/>
</dbReference>
<gene>
    <name evidence="2" type="ORF">C472_02579</name>
</gene>
<dbReference type="PANTHER" id="PTHR42201">
    <property type="entry name" value="TAXIS PROTEIN"/>
    <property type="match status" value="1"/>
</dbReference>
<dbReference type="OrthoDB" id="337296at2157"/>
<accession>M0DYK0</accession>
<proteinExistence type="predicted"/>
<dbReference type="PIRSF" id="PIRSF026802">
    <property type="entry name" value="UCP026802"/>
    <property type="match status" value="1"/>
</dbReference>
<dbReference type="AlphaFoldDB" id="M0DYK0"/>
<evidence type="ECO:0000313" key="2">
    <source>
        <dbReference type="EMBL" id="ELZ39888.1"/>
    </source>
</evidence>
<sequence length="290" mass="31622">MEESVVADFVGRVHAASLQTDEPATGRVLLSQRRLVLATDDGKETIPLSKVFDVVVGSVPGDLRSFFNDSVTVAYERDGTRRSALVEGEPDDMDRFVRLLFKLLLRNVAVTVRHPAKVGGRVTDASDHRASVSVSPGEIRFADCPEPFTVDLSAVIDYERTDRTLGGKKRPALVFRHVDGDDRTVTSITTVPNKRVLNILGRYIKIEYDEAMEDLDSFDPTEEQMEILVSIYSAGGEANIADVVTGDVTQTSMILDTLREAGLVADGESGAALTRKGQMVVSSYLESVNA</sequence>
<keyword evidence="3" id="KW-1185">Reference proteome</keyword>
<evidence type="ECO:0000256" key="1">
    <source>
        <dbReference type="PIRNR" id="PIRNR026802"/>
    </source>
</evidence>
<name>M0DYK0_9EURY</name>
<organism evidence="2 3">
    <name type="scientific">Halorubrum tebenquichense DSM 14210</name>
    <dbReference type="NCBI Taxonomy" id="1227485"/>
    <lineage>
        <taxon>Archaea</taxon>
        <taxon>Methanobacteriati</taxon>
        <taxon>Methanobacteriota</taxon>
        <taxon>Stenosarchaea group</taxon>
        <taxon>Halobacteria</taxon>
        <taxon>Halobacteriales</taxon>
        <taxon>Haloferacaceae</taxon>
        <taxon>Halorubrum</taxon>
    </lineage>
</organism>
<comment type="caution">
    <text evidence="2">The sequence shown here is derived from an EMBL/GenBank/DDBJ whole genome shotgun (WGS) entry which is preliminary data.</text>
</comment>
<dbReference type="RefSeq" id="WP_006628218.1">
    <property type="nucleotide sequence ID" value="NZ_AOJD01000023.1"/>
</dbReference>
<dbReference type="GO" id="GO:0006935">
    <property type="term" value="P:chemotaxis"/>
    <property type="evidence" value="ECO:0007669"/>
    <property type="project" value="UniProtKB-UniRule"/>
</dbReference>
<comment type="subunit">
    <text evidence="1">Interacts with chemotaxis (Che) proteins as well as flagella accessory (Fla) proteins.</text>
</comment>
<dbReference type="Pfam" id="PF04283">
    <property type="entry name" value="CheF-arch"/>
    <property type="match status" value="1"/>
</dbReference>
<dbReference type="InterPro" id="IPR007381">
    <property type="entry name" value="CheF1/F2"/>
</dbReference>
<evidence type="ECO:0000313" key="3">
    <source>
        <dbReference type="Proteomes" id="UP000011523"/>
    </source>
</evidence>
<keyword evidence="1" id="KW-0145">Chemotaxis</keyword>